<evidence type="ECO:0000313" key="3">
    <source>
        <dbReference type="Proteomes" id="UP001054837"/>
    </source>
</evidence>
<proteinExistence type="predicted"/>
<evidence type="ECO:0000313" key="2">
    <source>
        <dbReference type="EMBL" id="GIY43045.1"/>
    </source>
</evidence>
<feature type="transmembrane region" description="Helical" evidence="1">
    <location>
        <begin position="175"/>
        <end position="192"/>
    </location>
</feature>
<keyword evidence="1" id="KW-0472">Membrane</keyword>
<protein>
    <submittedName>
        <fullName evidence="2">Uncharacterized protein</fullName>
    </submittedName>
</protein>
<comment type="caution">
    <text evidence="2">The sequence shown here is derived from an EMBL/GenBank/DDBJ whole genome shotgun (WGS) entry which is preliminary data.</text>
</comment>
<keyword evidence="3" id="KW-1185">Reference proteome</keyword>
<dbReference type="EMBL" id="BPLQ01009284">
    <property type="protein sequence ID" value="GIY43045.1"/>
    <property type="molecule type" value="Genomic_DNA"/>
</dbReference>
<keyword evidence="1" id="KW-0812">Transmembrane</keyword>
<sequence>MRRTEIVFTRGALGKSIALGLTPPSDPSYPVMNASEKNRVFHTVVYKEFPCVYSHDTLLPLINCLLLTKGILLQNCLQFESRNVADSRAVFDEPCTSTRQHLNPISFPSFLIGCNGAKFSIQEKRNFRLFSFPFFLSVTKKKKRDSSSRQFINHSSLLSSACVCVFSFFFEDVRILFFFFALGGTSLLCRSGF</sequence>
<gene>
    <name evidence="2" type="ORF">CDAR_573561</name>
</gene>
<feature type="transmembrane region" description="Helical" evidence="1">
    <location>
        <begin position="151"/>
        <end position="169"/>
    </location>
</feature>
<accession>A0AAV4TAE2</accession>
<dbReference type="AlphaFoldDB" id="A0AAV4TAE2"/>
<organism evidence="2 3">
    <name type="scientific">Caerostris darwini</name>
    <dbReference type="NCBI Taxonomy" id="1538125"/>
    <lineage>
        <taxon>Eukaryota</taxon>
        <taxon>Metazoa</taxon>
        <taxon>Ecdysozoa</taxon>
        <taxon>Arthropoda</taxon>
        <taxon>Chelicerata</taxon>
        <taxon>Arachnida</taxon>
        <taxon>Araneae</taxon>
        <taxon>Araneomorphae</taxon>
        <taxon>Entelegynae</taxon>
        <taxon>Araneoidea</taxon>
        <taxon>Araneidae</taxon>
        <taxon>Caerostris</taxon>
    </lineage>
</organism>
<dbReference type="Proteomes" id="UP001054837">
    <property type="component" value="Unassembled WGS sequence"/>
</dbReference>
<keyword evidence="1" id="KW-1133">Transmembrane helix</keyword>
<evidence type="ECO:0000256" key="1">
    <source>
        <dbReference type="SAM" id="Phobius"/>
    </source>
</evidence>
<reference evidence="2 3" key="1">
    <citation type="submission" date="2021-06" db="EMBL/GenBank/DDBJ databases">
        <title>Caerostris darwini draft genome.</title>
        <authorList>
            <person name="Kono N."/>
            <person name="Arakawa K."/>
        </authorList>
    </citation>
    <scope>NUCLEOTIDE SEQUENCE [LARGE SCALE GENOMIC DNA]</scope>
</reference>
<name>A0AAV4TAE2_9ARAC</name>